<name>A0A7J0EX38_9ERIC</name>
<gene>
    <name evidence="3" type="ORF">Acr_07g0012400</name>
</gene>
<comment type="caution">
    <text evidence="3">The sequence shown here is derived from an EMBL/GenBank/DDBJ whole genome shotgun (WGS) entry which is preliminary data.</text>
</comment>
<proteinExistence type="predicted"/>
<feature type="region of interest" description="Disordered" evidence="2">
    <location>
        <begin position="187"/>
        <end position="217"/>
    </location>
</feature>
<feature type="coiled-coil region" evidence="1">
    <location>
        <begin position="133"/>
        <end position="160"/>
    </location>
</feature>
<keyword evidence="4" id="KW-1185">Reference proteome</keyword>
<organism evidence="3 4">
    <name type="scientific">Actinidia rufa</name>
    <dbReference type="NCBI Taxonomy" id="165716"/>
    <lineage>
        <taxon>Eukaryota</taxon>
        <taxon>Viridiplantae</taxon>
        <taxon>Streptophyta</taxon>
        <taxon>Embryophyta</taxon>
        <taxon>Tracheophyta</taxon>
        <taxon>Spermatophyta</taxon>
        <taxon>Magnoliopsida</taxon>
        <taxon>eudicotyledons</taxon>
        <taxon>Gunneridae</taxon>
        <taxon>Pentapetalae</taxon>
        <taxon>asterids</taxon>
        <taxon>Ericales</taxon>
        <taxon>Actinidiaceae</taxon>
        <taxon>Actinidia</taxon>
    </lineage>
</organism>
<feature type="region of interest" description="Disordered" evidence="2">
    <location>
        <begin position="1"/>
        <end position="27"/>
    </location>
</feature>
<dbReference type="EMBL" id="BJWL01000007">
    <property type="protein sequence ID" value="GFY91044.1"/>
    <property type="molecule type" value="Genomic_DNA"/>
</dbReference>
<reference evidence="3 4" key="1">
    <citation type="submission" date="2019-07" db="EMBL/GenBank/DDBJ databases">
        <title>De Novo Assembly of kiwifruit Actinidia rufa.</title>
        <authorList>
            <person name="Sugita-Konishi S."/>
            <person name="Sato K."/>
            <person name="Mori E."/>
            <person name="Abe Y."/>
            <person name="Kisaki G."/>
            <person name="Hamano K."/>
            <person name="Suezawa K."/>
            <person name="Otani M."/>
            <person name="Fukuda T."/>
            <person name="Manabe T."/>
            <person name="Gomi K."/>
            <person name="Tabuchi M."/>
            <person name="Akimitsu K."/>
            <person name="Kataoka I."/>
        </authorList>
    </citation>
    <scope>NUCLEOTIDE SEQUENCE [LARGE SCALE GENOMIC DNA]</scope>
    <source>
        <strain evidence="4">cv. Fuchu</strain>
    </source>
</reference>
<keyword evidence="1" id="KW-0175">Coiled coil</keyword>
<dbReference type="AlphaFoldDB" id="A0A7J0EX38"/>
<evidence type="ECO:0000256" key="1">
    <source>
        <dbReference type="SAM" id="Coils"/>
    </source>
</evidence>
<feature type="compositionally biased region" description="Acidic residues" evidence="2">
    <location>
        <begin position="189"/>
        <end position="199"/>
    </location>
</feature>
<evidence type="ECO:0000256" key="2">
    <source>
        <dbReference type="SAM" id="MobiDB-lite"/>
    </source>
</evidence>
<evidence type="ECO:0000313" key="3">
    <source>
        <dbReference type="EMBL" id="GFY91044.1"/>
    </source>
</evidence>
<accession>A0A7J0EX38</accession>
<evidence type="ECO:0000313" key="4">
    <source>
        <dbReference type="Proteomes" id="UP000585474"/>
    </source>
</evidence>
<protein>
    <submittedName>
        <fullName evidence="3">Uncharacterized protein</fullName>
    </submittedName>
</protein>
<sequence>MPPPLSKRSKSNNAARRSLVSGGLSTSPSVNLGSRASMMLSAPVARKILNGVILSRRQGEGRLIYHRQIGHQVLPRLGLGLSVADNRAHFCPSPQNDYHFQLAHADPTKLEMVKAQNRASQAESQLASTGVQAMKTEAELKDKSKAMVRLEVEVAELTRKLTRAKKPAIEELNPRTISRMRVDLASIEMDTDLTEEEEEAKAGKKEEDNEGEANPAP</sequence>
<dbReference type="Proteomes" id="UP000585474">
    <property type="component" value="Unassembled WGS sequence"/>
</dbReference>